<dbReference type="AlphaFoldDB" id="A0AAW2DQ77"/>
<name>A0AAW2DQ77_9ROSI</name>
<dbReference type="PANTHER" id="PTHR36072:SF2">
    <property type="entry name" value="OS01G0531000 PROTEIN"/>
    <property type="match status" value="1"/>
</dbReference>
<feature type="compositionally biased region" description="Gly residues" evidence="1">
    <location>
        <begin position="1"/>
        <end position="11"/>
    </location>
</feature>
<feature type="region of interest" description="Disordered" evidence="1">
    <location>
        <begin position="211"/>
        <end position="269"/>
    </location>
</feature>
<evidence type="ECO:0000313" key="3">
    <source>
        <dbReference type="Proteomes" id="UP001459277"/>
    </source>
</evidence>
<feature type="region of interest" description="Disordered" evidence="1">
    <location>
        <begin position="1"/>
        <end position="28"/>
    </location>
</feature>
<keyword evidence="3" id="KW-1185">Reference proteome</keyword>
<proteinExistence type="predicted"/>
<accession>A0AAW2DQ77</accession>
<dbReference type="EMBL" id="JAZDWU010000002">
    <property type="protein sequence ID" value="KAL0012892.1"/>
    <property type="molecule type" value="Genomic_DNA"/>
</dbReference>
<feature type="compositionally biased region" description="Basic residues" evidence="1">
    <location>
        <begin position="240"/>
        <end position="249"/>
    </location>
</feature>
<dbReference type="Proteomes" id="UP001459277">
    <property type="component" value="Unassembled WGS sequence"/>
</dbReference>
<organism evidence="2 3">
    <name type="scientific">Lithocarpus litseifolius</name>
    <dbReference type="NCBI Taxonomy" id="425828"/>
    <lineage>
        <taxon>Eukaryota</taxon>
        <taxon>Viridiplantae</taxon>
        <taxon>Streptophyta</taxon>
        <taxon>Embryophyta</taxon>
        <taxon>Tracheophyta</taxon>
        <taxon>Spermatophyta</taxon>
        <taxon>Magnoliopsida</taxon>
        <taxon>eudicotyledons</taxon>
        <taxon>Gunneridae</taxon>
        <taxon>Pentapetalae</taxon>
        <taxon>rosids</taxon>
        <taxon>fabids</taxon>
        <taxon>Fagales</taxon>
        <taxon>Fagaceae</taxon>
        <taxon>Lithocarpus</taxon>
    </lineage>
</organism>
<reference evidence="2 3" key="1">
    <citation type="submission" date="2024-01" db="EMBL/GenBank/DDBJ databases">
        <title>A telomere-to-telomere, gap-free genome of sweet tea (Lithocarpus litseifolius).</title>
        <authorList>
            <person name="Zhou J."/>
        </authorList>
    </citation>
    <scope>NUCLEOTIDE SEQUENCE [LARGE SCALE GENOMIC DNA]</scope>
    <source>
        <strain evidence="2">Zhou-2022a</strain>
        <tissue evidence="2">Leaf</tissue>
    </source>
</reference>
<evidence type="ECO:0000313" key="2">
    <source>
        <dbReference type="EMBL" id="KAL0012892.1"/>
    </source>
</evidence>
<dbReference type="Gene3D" id="6.20.50.20">
    <property type="match status" value="1"/>
</dbReference>
<sequence>MGKRGGGGGSGNKISAQKLSSSNGFHNPISLREEITGKKQTRGGNSINSKSMLKLEHLQKLATWASGEAAFHSLGALFGQRLAAVTEATGAPPNHSLFSCERCETILQPGFNCTVRIEKNRAKARHRRKKTNGFTQNTVVYKCYFCSHWNLRRGTPKKHMKDICPSKAKTYLKSEPAKSRLQKCTSLEKVTRGKDDTYKTNEIASPVLKKSAGPATPLVPTTESPVNPLVSRGSTLLEARRRKRNRSALKKPAGPENNSTPIDVEKCVSSSKRRRKSWTSLKEIAESTEYVSSRNIANLAIPLFI</sequence>
<comment type="caution">
    <text evidence="2">The sequence shown here is derived from an EMBL/GenBank/DDBJ whole genome shotgun (WGS) entry which is preliminary data.</text>
</comment>
<evidence type="ECO:0008006" key="4">
    <source>
        <dbReference type="Google" id="ProtNLM"/>
    </source>
</evidence>
<feature type="compositionally biased region" description="Polar residues" evidence="1">
    <location>
        <begin position="12"/>
        <end position="25"/>
    </location>
</feature>
<dbReference type="InterPro" id="IPR007175">
    <property type="entry name" value="Rpr2/Snm1/Rpp21"/>
</dbReference>
<dbReference type="Pfam" id="PF04032">
    <property type="entry name" value="Rpr2"/>
    <property type="match status" value="1"/>
</dbReference>
<dbReference type="GO" id="GO:0006396">
    <property type="term" value="P:RNA processing"/>
    <property type="evidence" value="ECO:0007669"/>
    <property type="project" value="InterPro"/>
</dbReference>
<evidence type="ECO:0000256" key="1">
    <source>
        <dbReference type="SAM" id="MobiDB-lite"/>
    </source>
</evidence>
<protein>
    <recommendedName>
        <fullName evidence="4">Rpr2 protein</fullName>
    </recommendedName>
</protein>
<dbReference type="PANTHER" id="PTHR36072">
    <property type="entry name" value="OS01G0541600 PROTEIN"/>
    <property type="match status" value="1"/>
</dbReference>
<gene>
    <name evidence="2" type="ORF">SO802_008000</name>
</gene>